<dbReference type="Pfam" id="PF03706">
    <property type="entry name" value="LPG_synthase_TM"/>
    <property type="match status" value="1"/>
</dbReference>
<keyword evidence="2" id="KW-1003">Cell membrane</keyword>
<dbReference type="eggNOG" id="COG0392">
    <property type="taxonomic scope" value="Bacteria"/>
</dbReference>
<evidence type="ECO:0000256" key="1">
    <source>
        <dbReference type="ARBA" id="ARBA00004651"/>
    </source>
</evidence>
<dbReference type="EMBL" id="CU466930">
    <property type="protein sequence ID" value="CAO81549.1"/>
    <property type="molecule type" value="Genomic_DNA"/>
</dbReference>
<reference evidence="7 8" key="1">
    <citation type="journal article" date="2008" name="J. Bacteriol.">
        <title>'Candidatus Cloacamonas acidaminovorans': genome sequence reconstruction provides a first glimpse of a new bacterial division.</title>
        <authorList>
            <person name="Pelletier E."/>
            <person name="Kreimeyer A."/>
            <person name="Bocs S."/>
            <person name="Rouy Z."/>
            <person name="Gyapay G."/>
            <person name="Chouari R."/>
            <person name="Riviere D."/>
            <person name="Ganesan A."/>
            <person name="Daegelen P."/>
            <person name="Sghir A."/>
            <person name="Cohen G.N."/>
            <person name="Medigue C."/>
            <person name="Weissenbach J."/>
            <person name="Le Paslier D."/>
        </authorList>
    </citation>
    <scope>NUCLEOTIDE SEQUENCE [LARGE SCALE GENOMIC DNA]</scope>
    <source>
        <strain evidence="8">Evry</strain>
    </source>
</reference>
<evidence type="ECO:0000256" key="4">
    <source>
        <dbReference type="ARBA" id="ARBA00022989"/>
    </source>
</evidence>
<feature type="transmembrane region" description="Helical" evidence="6">
    <location>
        <begin position="202"/>
        <end position="226"/>
    </location>
</feature>
<evidence type="ECO:0008006" key="9">
    <source>
        <dbReference type="Google" id="ProtNLM"/>
    </source>
</evidence>
<evidence type="ECO:0000313" key="7">
    <source>
        <dbReference type="EMBL" id="CAO81549.1"/>
    </source>
</evidence>
<evidence type="ECO:0000256" key="5">
    <source>
        <dbReference type="ARBA" id="ARBA00023136"/>
    </source>
</evidence>
<proteinExistence type="predicted"/>
<dbReference type="InterPro" id="IPR022791">
    <property type="entry name" value="L-PG_synthase/AglD"/>
</dbReference>
<evidence type="ECO:0000256" key="3">
    <source>
        <dbReference type="ARBA" id="ARBA00022692"/>
    </source>
</evidence>
<keyword evidence="5 6" id="KW-0472">Membrane</keyword>
<evidence type="ECO:0000256" key="6">
    <source>
        <dbReference type="SAM" id="Phobius"/>
    </source>
</evidence>
<sequence>MQFHNWYFSLQINTLFKAGKKEVISSYLIGQTLRFAIPGGTASFAKIFYVPNSSKISSFWSSIAEKSFMTWTTWFFALLAGMLYYRQSPLWIWIILLLILIFLPFLVKLILRGSKNFSSLQAPYSAQFPKIISVQVLSNLLCFVQYWLILNCFLPINFWQSWIRMALTQFSNTIPITISGLGLREGFAIHFLAGAGFTAEQAVSVSLTLFFIHDVLPALIGIFYLLKSKKV</sequence>
<feature type="transmembrane region" description="Helical" evidence="6">
    <location>
        <begin position="68"/>
        <end position="85"/>
    </location>
</feature>
<protein>
    <recommendedName>
        <fullName evidence="9">Flippase-like domain-containing protein</fullName>
    </recommendedName>
</protein>
<dbReference type="HOGENOM" id="CLU_1198064_0_0_0"/>
<keyword evidence="8" id="KW-1185">Reference proteome</keyword>
<feature type="transmembrane region" description="Helical" evidence="6">
    <location>
        <begin position="131"/>
        <end position="149"/>
    </location>
</feature>
<comment type="subcellular location">
    <subcellularLocation>
        <location evidence="1">Cell membrane</location>
        <topology evidence="1">Multi-pass membrane protein</topology>
    </subcellularLocation>
</comment>
<gene>
    <name evidence="7" type="ordered locus">CLOAM1713</name>
</gene>
<name>B0VF08_CLOAI</name>
<dbReference type="AlphaFoldDB" id="B0VF08"/>
<keyword evidence="3 6" id="KW-0812">Transmembrane</keyword>
<accession>B0VF08</accession>
<dbReference type="KEGG" id="caci:CLOAM1713"/>
<dbReference type="GO" id="GO:0005886">
    <property type="term" value="C:plasma membrane"/>
    <property type="evidence" value="ECO:0007669"/>
    <property type="project" value="UniProtKB-SubCell"/>
</dbReference>
<feature type="transmembrane region" description="Helical" evidence="6">
    <location>
        <begin position="91"/>
        <end position="111"/>
    </location>
</feature>
<dbReference type="Proteomes" id="UP000002019">
    <property type="component" value="Chromosome"/>
</dbReference>
<evidence type="ECO:0000313" key="8">
    <source>
        <dbReference type="Proteomes" id="UP000002019"/>
    </source>
</evidence>
<organism evidence="7 8">
    <name type="scientific">Cloacimonas acidaminovorans (strain Evry)</name>
    <dbReference type="NCBI Taxonomy" id="459349"/>
    <lineage>
        <taxon>Bacteria</taxon>
        <taxon>Pseudomonadati</taxon>
        <taxon>Candidatus Cloacimonadota</taxon>
        <taxon>Candidatus Cloacimonadia</taxon>
        <taxon>Candidatus Cloacimonadales</taxon>
        <taxon>Candidatus Cloacimonadaceae</taxon>
        <taxon>Candidatus Cloacimonas</taxon>
    </lineage>
</organism>
<evidence type="ECO:0000256" key="2">
    <source>
        <dbReference type="ARBA" id="ARBA00022475"/>
    </source>
</evidence>
<keyword evidence="4 6" id="KW-1133">Transmembrane helix</keyword>